<feature type="transmembrane region" description="Helical" evidence="1">
    <location>
        <begin position="28"/>
        <end position="54"/>
    </location>
</feature>
<keyword evidence="1" id="KW-0472">Membrane</keyword>
<dbReference type="AlphaFoldDB" id="A0A3G8MBB9"/>
<evidence type="ECO:0000256" key="1">
    <source>
        <dbReference type="SAM" id="Phobius"/>
    </source>
</evidence>
<keyword evidence="1" id="KW-0812">Transmembrane</keyword>
<reference evidence="2 3" key="1">
    <citation type="submission" date="2018-11" db="EMBL/GenBank/DDBJ databases">
        <title>Genome squencing of methanotrophic bacteria isolated from alkaline groundwater in Korea.</title>
        <authorList>
            <person name="Nguyen L.N."/>
        </authorList>
    </citation>
    <scope>NUCLEOTIDE SEQUENCE [LARGE SCALE GENOMIC DNA]</scope>
    <source>
        <strain evidence="2 3">GW6</strain>
    </source>
</reference>
<evidence type="ECO:0000313" key="2">
    <source>
        <dbReference type="EMBL" id="AZG78480.1"/>
    </source>
</evidence>
<evidence type="ECO:0000313" key="3">
    <source>
        <dbReference type="Proteomes" id="UP000273982"/>
    </source>
</evidence>
<protein>
    <submittedName>
        <fullName evidence="2">CoxF</fullName>
    </submittedName>
</protein>
<proteinExistence type="predicted"/>
<accession>A0A3G8MBB9</accession>
<name>A0A3G8MBB9_9HYPH</name>
<sequence>MKERASLFERPGVVLTEEQARSRRARNVAIGVTIALLAVLFYAVTLVKFGAAIVNRTI</sequence>
<dbReference type="KEGG" id="mros:EHO51_02930"/>
<keyword evidence="1" id="KW-1133">Transmembrane helix</keyword>
<organism evidence="2 3">
    <name type="scientific">Methylocystis rosea</name>
    <dbReference type="NCBI Taxonomy" id="173366"/>
    <lineage>
        <taxon>Bacteria</taxon>
        <taxon>Pseudomonadati</taxon>
        <taxon>Pseudomonadota</taxon>
        <taxon>Alphaproteobacteria</taxon>
        <taxon>Hyphomicrobiales</taxon>
        <taxon>Methylocystaceae</taxon>
        <taxon>Methylocystis</taxon>
    </lineage>
</organism>
<dbReference type="Proteomes" id="UP000273982">
    <property type="component" value="Chromosome"/>
</dbReference>
<gene>
    <name evidence="2" type="ORF">EHO51_02930</name>
</gene>
<dbReference type="EMBL" id="CP034086">
    <property type="protein sequence ID" value="AZG78480.1"/>
    <property type="molecule type" value="Genomic_DNA"/>
</dbReference>